<dbReference type="AlphaFoldDB" id="A0AAD5WR95"/>
<proteinExistence type="predicted"/>
<organism evidence="1 2">
    <name type="scientific">Zalerion maritima</name>
    <dbReference type="NCBI Taxonomy" id="339359"/>
    <lineage>
        <taxon>Eukaryota</taxon>
        <taxon>Fungi</taxon>
        <taxon>Dikarya</taxon>
        <taxon>Ascomycota</taxon>
        <taxon>Pezizomycotina</taxon>
        <taxon>Sordariomycetes</taxon>
        <taxon>Lulworthiomycetidae</taxon>
        <taxon>Lulworthiales</taxon>
        <taxon>Lulworthiaceae</taxon>
        <taxon>Zalerion</taxon>
    </lineage>
</organism>
<dbReference type="EMBL" id="JAKWBI020000240">
    <property type="protein sequence ID" value="KAJ2898198.1"/>
    <property type="molecule type" value="Genomic_DNA"/>
</dbReference>
<keyword evidence="2" id="KW-1185">Reference proteome</keyword>
<reference evidence="1" key="1">
    <citation type="submission" date="2022-07" db="EMBL/GenBank/DDBJ databases">
        <title>Draft genome sequence of Zalerion maritima ATCC 34329, a (micro)plastics degrading marine fungus.</title>
        <authorList>
            <person name="Paco A."/>
            <person name="Goncalves M.F.M."/>
            <person name="Rocha-Santos T.A.P."/>
            <person name="Alves A."/>
        </authorList>
    </citation>
    <scope>NUCLEOTIDE SEQUENCE</scope>
    <source>
        <strain evidence="1">ATCC 34329</strain>
    </source>
</reference>
<accession>A0AAD5WR95</accession>
<dbReference type="Proteomes" id="UP001201980">
    <property type="component" value="Unassembled WGS sequence"/>
</dbReference>
<gene>
    <name evidence="1" type="ORF">MKZ38_004124</name>
</gene>
<comment type="caution">
    <text evidence="1">The sequence shown here is derived from an EMBL/GenBank/DDBJ whole genome shotgun (WGS) entry which is preliminary data.</text>
</comment>
<name>A0AAD5WR95_9PEZI</name>
<evidence type="ECO:0000313" key="1">
    <source>
        <dbReference type="EMBL" id="KAJ2898198.1"/>
    </source>
</evidence>
<protein>
    <submittedName>
        <fullName evidence="1">Uncharacterized protein</fullName>
    </submittedName>
</protein>
<sequence>MESRKRENDARPSTRDAAIGLASEMTSFFHHWQILGSRDQRGNSPLFFLAAPRADDRTTSSLQLRGVCIGRCLGRSYSSQHLVSLFGSVGAFQSAAAAGDWRNLHLQGWERPIGSHWLGRDRQLKRCRTGTPPPPAGARHPAKPTKLLLMFFLKMDGESGGGREGEPPAAGAKTAVRLRVLQ</sequence>
<evidence type="ECO:0000313" key="2">
    <source>
        <dbReference type="Proteomes" id="UP001201980"/>
    </source>
</evidence>